<gene>
    <name evidence="3" type="ORF">SAMN05443637_102154</name>
</gene>
<evidence type="ECO:0000256" key="1">
    <source>
        <dbReference type="SAM" id="Phobius"/>
    </source>
</evidence>
<name>A0A1M6PAR7_PSETH</name>
<feature type="domain" description="DUF4350" evidence="2">
    <location>
        <begin position="53"/>
        <end position="223"/>
    </location>
</feature>
<keyword evidence="1" id="KW-1133">Transmembrane helix</keyword>
<evidence type="ECO:0000313" key="3">
    <source>
        <dbReference type="EMBL" id="SHK05061.1"/>
    </source>
</evidence>
<dbReference type="InterPro" id="IPR025646">
    <property type="entry name" value="DUF4350"/>
</dbReference>
<accession>A0A1M6PAR7</accession>
<dbReference type="AlphaFoldDB" id="A0A1M6PAR7"/>
<evidence type="ECO:0000313" key="4">
    <source>
        <dbReference type="Proteomes" id="UP000184363"/>
    </source>
</evidence>
<proteinExistence type="predicted"/>
<dbReference type="Proteomes" id="UP000184363">
    <property type="component" value="Unassembled WGS sequence"/>
</dbReference>
<dbReference type="EMBL" id="FRAP01000002">
    <property type="protein sequence ID" value="SHK05061.1"/>
    <property type="molecule type" value="Genomic_DNA"/>
</dbReference>
<sequence length="382" mass="40075">MTAPTEPPTALRRDPRALWRAARGPLAIAALLLAVAVVVAALSPRTNRGVLDPQSPAQQGSMALATLLRERGVTVEEARTSADLHDVGRGATVLVPFPERLSRIQLDALAATEADLVLLAPSDGQLEVLAPGVTVDSRTGSEIPMPAACLLPAAVAAGPAVTGAVTYRAPRDAITCYPDEHGAAALVQVRAGGRTVVVLGGDDAFTNADLADEGNAALAMNLLGAHPRLVWFRAVPEGVPVDEQRSLTELLPEGWVWATYMGWVTALLAVLWRARRLGRVVVEPLPVAVRAAEAVEGRARLYRRARARGHAAEVLRDAARNRLATLVGTGDRTGMVAAVAARTGRAPAAVDALLYGPPPVDDSAMIELARALDACEAEVRRA</sequence>
<dbReference type="Pfam" id="PF14258">
    <property type="entry name" value="DUF4350"/>
    <property type="match status" value="1"/>
</dbReference>
<dbReference type="OrthoDB" id="5241668at2"/>
<feature type="transmembrane region" description="Helical" evidence="1">
    <location>
        <begin position="21"/>
        <end position="42"/>
    </location>
</feature>
<keyword evidence="1" id="KW-0812">Transmembrane</keyword>
<keyword evidence="4" id="KW-1185">Reference proteome</keyword>
<protein>
    <recommendedName>
        <fullName evidence="2">DUF4350 domain-containing protein</fullName>
    </recommendedName>
</protein>
<reference evidence="3 4" key="1">
    <citation type="submission" date="2016-11" db="EMBL/GenBank/DDBJ databases">
        <authorList>
            <person name="Jaros S."/>
            <person name="Januszkiewicz K."/>
            <person name="Wedrychowicz H."/>
        </authorList>
    </citation>
    <scope>NUCLEOTIDE SEQUENCE [LARGE SCALE GENOMIC DNA]</scope>
    <source>
        <strain evidence="3 4">DSM 43832</strain>
    </source>
</reference>
<feature type="transmembrane region" description="Helical" evidence="1">
    <location>
        <begin position="254"/>
        <end position="272"/>
    </location>
</feature>
<organism evidence="3 4">
    <name type="scientific">Pseudonocardia thermophila</name>
    <dbReference type="NCBI Taxonomy" id="1848"/>
    <lineage>
        <taxon>Bacteria</taxon>
        <taxon>Bacillati</taxon>
        <taxon>Actinomycetota</taxon>
        <taxon>Actinomycetes</taxon>
        <taxon>Pseudonocardiales</taxon>
        <taxon>Pseudonocardiaceae</taxon>
        <taxon>Pseudonocardia</taxon>
    </lineage>
</organism>
<keyword evidence="1" id="KW-0472">Membrane</keyword>
<evidence type="ECO:0000259" key="2">
    <source>
        <dbReference type="Pfam" id="PF14258"/>
    </source>
</evidence>
<dbReference type="RefSeq" id="WP_073455298.1">
    <property type="nucleotide sequence ID" value="NZ_CALGVN010000053.1"/>
</dbReference>
<dbReference type="STRING" id="1848.SAMN05443637_102154"/>